<dbReference type="EMBL" id="LGKG01000079">
    <property type="protein sequence ID" value="KPC64649.1"/>
    <property type="molecule type" value="Genomic_DNA"/>
</dbReference>
<dbReference type="Proteomes" id="UP000037982">
    <property type="component" value="Unassembled WGS sequence"/>
</dbReference>
<organism evidence="2 3">
    <name type="scientific">Streptomyces chattanoogensis</name>
    <dbReference type="NCBI Taxonomy" id="66876"/>
    <lineage>
        <taxon>Bacteria</taxon>
        <taxon>Bacillati</taxon>
        <taxon>Actinomycetota</taxon>
        <taxon>Actinomycetes</taxon>
        <taxon>Kitasatosporales</taxon>
        <taxon>Streptomycetaceae</taxon>
        <taxon>Streptomyces</taxon>
    </lineage>
</organism>
<dbReference type="InterPro" id="IPR029058">
    <property type="entry name" value="AB_hydrolase_fold"/>
</dbReference>
<dbReference type="GO" id="GO:0003824">
    <property type="term" value="F:catalytic activity"/>
    <property type="evidence" value="ECO:0007669"/>
    <property type="project" value="UniProtKB-ARBA"/>
</dbReference>
<dbReference type="Pfam" id="PF12697">
    <property type="entry name" value="Abhydrolase_6"/>
    <property type="match status" value="1"/>
</dbReference>
<protein>
    <submittedName>
        <fullName evidence="2">Esterase</fullName>
    </submittedName>
</protein>
<evidence type="ECO:0000313" key="3">
    <source>
        <dbReference type="Proteomes" id="UP000037982"/>
    </source>
</evidence>
<proteinExistence type="predicted"/>
<keyword evidence="3" id="KW-1185">Reference proteome</keyword>
<dbReference type="InterPro" id="IPR052897">
    <property type="entry name" value="Sec-Metab_Biosynth_Hydrolase"/>
</dbReference>
<name>A0A0N0H1N4_9ACTN</name>
<sequence>MADIVLVPGFWLGAWAWEEVTPELKAAGHDVYPLTLTGLADRAAEATPDVDVCTHIEDIVRLVEDNGLRDVVLVGHSGANLPVAGAGDRIPERIARIVYVDAGPLPDGMAVIDFNKPQTQEEWRKQVAEEGDGWQLPVPPFDPAADPDNLAGLTSEHLARIAELATPQPFATATRPLDRPMVPPYTPCSVIAATFTPEQVRTLADSGNPVFKPMAGMDLHHLPTGHWPMFSRPTGLASLLDEIAR</sequence>
<feature type="domain" description="AB hydrolase-1" evidence="1">
    <location>
        <begin position="4"/>
        <end position="237"/>
    </location>
</feature>
<comment type="caution">
    <text evidence="2">The sequence shown here is derived from an EMBL/GenBank/DDBJ whole genome shotgun (WGS) entry which is preliminary data.</text>
</comment>
<dbReference type="SUPFAM" id="SSF53474">
    <property type="entry name" value="alpha/beta-Hydrolases"/>
    <property type="match status" value="1"/>
</dbReference>
<dbReference type="PANTHER" id="PTHR37017:SF11">
    <property type="entry name" value="ESTERASE_LIPASE_THIOESTERASE DOMAIN-CONTAINING PROTEIN"/>
    <property type="match status" value="1"/>
</dbReference>
<dbReference type="PATRIC" id="fig|66876.3.peg.2319"/>
<reference evidence="3" key="1">
    <citation type="submission" date="2015-07" db="EMBL/GenBank/DDBJ databases">
        <authorList>
            <person name="Ju K.-S."/>
            <person name="Doroghazi J.R."/>
            <person name="Metcalf W.W."/>
        </authorList>
    </citation>
    <scope>NUCLEOTIDE SEQUENCE [LARGE SCALE GENOMIC DNA]</scope>
    <source>
        <strain evidence="3">NRRL ISP-5002</strain>
    </source>
</reference>
<dbReference type="InterPro" id="IPR000073">
    <property type="entry name" value="AB_hydrolase_1"/>
</dbReference>
<dbReference type="RefSeq" id="WP_053923425.1">
    <property type="nucleotide sequence ID" value="NZ_LGKG01000079.1"/>
</dbReference>
<evidence type="ECO:0000259" key="1">
    <source>
        <dbReference type="Pfam" id="PF12697"/>
    </source>
</evidence>
<accession>A0A0N0H1N4</accession>
<dbReference type="AlphaFoldDB" id="A0A0N0H1N4"/>
<dbReference type="Gene3D" id="3.40.50.1820">
    <property type="entry name" value="alpha/beta hydrolase"/>
    <property type="match status" value="1"/>
</dbReference>
<gene>
    <name evidence="2" type="ORF">ADL29_10665</name>
</gene>
<dbReference type="PANTHER" id="PTHR37017">
    <property type="entry name" value="AB HYDROLASE-1 DOMAIN-CONTAINING PROTEIN-RELATED"/>
    <property type="match status" value="1"/>
</dbReference>
<evidence type="ECO:0000313" key="2">
    <source>
        <dbReference type="EMBL" id="KPC64649.1"/>
    </source>
</evidence>